<gene>
    <name evidence="1" type="ORF">J2R98_001325</name>
</gene>
<dbReference type="Proteomes" id="UP001236723">
    <property type="component" value="Unassembled WGS sequence"/>
</dbReference>
<sequence>MNETRVDPKTIRKYIKSDQLFKLKQVSSRVSKLEPFKDYLKERVQEGATNCSVLLDEIRAMGYEGKMTILRDFIKPYRQKPKKQAGIQPAKL</sequence>
<protein>
    <submittedName>
        <fullName evidence="1">Transposase</fullName>
    </submittedName>
</protein>
<organism evidence="1 2">
    <name type="scientific">Alkalibacillus filiformis</name>
    <dbReference type="NCBI Taxonomy" id="200990"/>
    <lineage>
        <taxon>Bacteria</taxon>
        <taxon>Bacillati</taxon>
        <taxon>Bacillota</taxon>
        <taxon>Bacilli</taxon>
        <taxon>Bacillales</taxon>
        <taxon>Bacillaceae</taxon>
        <taxon>Alkalibacillus</taxon>
    </lineage>
</organism>
<name>A0ABU0DSU4_9BACI</name>
<reference evidence="1 2" key="1">
    <citation type="submission" date="2023-07" db="EMBL/GenBank/DDBJ databases">
        <title>Genomic Encyclopedia of Type Strains, Phase IV (KMG-IV): sequencing the most valuable type-strain genomes for metagenomic binning, comparative biology and taxonomic classification.</title>
        <authorList>
            <person name="Goeker M."/>
        </authorList>
    </citation>
    <scope>NUCLEOTIDE SEQUENCE [LARGE SCALE GENOMIC DNA]</scope>
    <source>
        <strain evidence="1 2">DSM 15448</strain>
    </source>
</reference>
<evidence type="ECO:0000313" key="2">
    <source>
        <dbReference type="Proteomes" id="UP001236723"/>
    </source>
</evidence>
<evidence type="ECO:0000313" key="1">
    <source>
        <dbReference type="EMBL" id="MDQ0351511.1"/>
    </source>
</evidence>
<proteinExistence type="predicted"/>
<comment type="caution">
    <text evidence="1">The sequence shown here is derived from an EMBL/GenBank/DDBJ whole genome shotgun (WGS) entry which is preliminary data.</text>
</comment>
<accession>A0ABU0DSU4</accession>
<dbReference type="EMBL" id="JAUSUP010000002">
    <property type="protein sequence ID" value="MDQ0351511.1"/>
    <property type="molecule type" value="Genomic_DNA"/>
</dbReference>
<keyword evidence="2" id="KW-1185">Reference proteome</keyword>